<dbReference type="RefSeq" id="XP_066081110.1">
    <property type="nucleotide sequence ID" value="XM_066225013.1"/>
</dbReference>
<feature type="compositionally biased region" description="Polar residues" evidence="4">
    <location>
        <begin position="1271"/>
        <end position="1280"/>
    </location>
</feature>
<evidence type="ECO:0000256" key="3">
    <source>
        <dbReference type="ARBA" id="ARBA00023212"/>
    </source>
</evidence>
<protein>
    <recommendedName>
        <fullName evidence="5">GAR domain-containing protein</fullName>
    </recommendedName>
</protein>
<feature type="compositionally biased region" description="Polar residues" evidence="4">
    <location>
        <begin position="1185"/>
        <end position="1206"/>
    </location>
</feature>
<evidence type="ECO:0000313" key="6">
    <source>
        <dbReference type="EMBL" id="WWD03143.1"/>
    </source>
</evidence>
<dbReference type="InterPro" id="IPR003108">
    <property type="entry name" value="GAR_dom"/>
</dbReference>
<feature type="compositionally biased region" description="Low complexity" evidence="4">
    <location>
        <begin position="1471"/>
        <end position="1482"/>
    </location>
</feature>
<feature type="region of interest" description="Disordered" evidence="4">
    <location>
        <begin position="1471"/>
        <end position="1572"/>
    </location>
</feature>
<name>A0AAX4KCF6_9TREE</name>
<dbReference type="Pfam" id="PF02187">
    <property type="entry name" value="GAS2"/>
    <property type="match status" value="1"/>
</dbReference>
<accession>A0AAX4KCF6</accession>
<evidence type="ECO:0000313" key="7">
    <source>
        <dbReference type="Proteomes" id="UP001358614"/>
    </source>
</evidence>
<dbReference type="GeneID" id="91099994"/>
<feature type="region of interest" description="Disordered" evidence="4">
    <location>
        <begin position="1253"/>
        <end position="1298"/>
    </location>
</feature>
<proteinExistence type="predicted"/>
<dbReference type="GO" id="GO:0005856">
    <property type="term" value="C:cytoskeleton"/>
    <property type="evidence" value="ECO:0007669"/>
    <property type="project" value="UniProtKB-SubCell"/>
</dbReference>
<comment type="subcellular location">
    <subcellularLocation>
        <location evidence="1">Cytoplasm</location>
        <location evidence="1">Cytoskeleton</location>
    </subcellularLocation>
</comment>
<dbReference type="Gene3D" id="3.30.920.20">
    <property type="entry name" value="Gas2-like domain"/>
    <property type="match status" value="1"/>
</dbReference>
<evidence type="ECO:0000256" key="4">
    <source>
        <dbReference type="SAM" id="MobiDB-lite"/>
    </source>
</evidence>
<feature type="compositionally biased region" description="Polar residues" evidence="4">
    <location>
        <begin position="219"/>
        <end position="229"/>
    </location>
</feature>
<feature type="compositionally biased region" description="Low complexity" evidence="4">
    <location>
        <begin position="231"/>
        <end position="250"/>
    </location>
</feature>
<organism evidence="6 7">
    <name type="scientific">Kwoniella europaea PYCC6329</name>
    <dbReference type="NCBI Taxonomy" id="1423913"/>
    <lineage>
        <taxon>Eukaryota</taxon>
        <taxon>Fungi</taxon>
        <taxon>Dikarya</taxon>
        <taxon>Basidiomycota</taxon>
        <taxon>Agaricomycotina</taxon>
        <taxon>Tremellomycetes</taxon>
        <taxon>Tremellales</taxon>
        <taxon>Cryptococcaceae</taxon>
        <taxon>Kwoniella</taxon>
    </lineage>
</organism>
<keyword evidence="7" id="KW-1185">Reference proteome</keyword>
<gene>
    <name evidence="6" type="ORF">V865_001190</name>
</gene>
<feature type="compositionally biased region" description="Polar residues" evidence="4">
    <location>
        <begin position="1220"/>
        <end position="1240"/>
    </location>
</feature>
<feature type="domain" description="GAR" evidence="5">
    <location>
        <begin position="1322"/>
        <end position="1405"/>
    </location>
</feature>
<feature type="compositionally biased region" description="Low complexity" evidence="4">
    <location>
        <begin position="1288"/>
        <end position="1297"/>
    </location>
</feature>
<dbReference type="GO" id="GO:0008017">
    <property type="term" value="F:microtubule binding"/>
    <property type="evidence" value="ECO:0007669"/>
    <property type="project" value="InterPro"/>
</dbReference>
<evidence type="ECO:0000256" key="2">
    <source>
        <dbReference type="ARBA" id="ARBA00022490"/>
    </source>
</evidence>
<feature type="region of interest" description="Disordered" evidence="4">
    <location>
        <begin position="1176"/>
        <end position="1240"/>
    </location>
</feature>
<feature type="compositionally biased region" description="Basic residues" evidence="4">
    <location>
        <begin position="256"/>
        <end position="266"/>
    </location>
</feature>
<keyword evidence="2" id="KW-0963">Cytoplasm</keyword>
<feature type="compositionally biased region" description="Basic and acidic residues" evidence="4">
    <location>
        <begin position="1543"/>
        <end position="1557"/>
    </location>
</feature>
<dbReference type="SUPFAM" id="SSF143575">
    <property type="entry name" value="GAS2 domain-like"/>
    <property type="match status" value="1"/>
</dbReference>
<dbReference type="InterPro" id="IPR036534">
    <property type="entry name" value="GAR_dom_sf"/>
</dbReference>
<feature type="region of interest" description="Disordered" evidence="4">
    <location>
        <begin position="931"/>
        <end position="950"/>
    </location>
</feature>
<dbReference type="EMBL" id="CP144089">
    <property type="protein sequence ID" value="WWD03143.1"/>
    <property type="molecule type" value="Genomic_DNA"/>
</dbReference>
<dbReference type="SMART" id="SM00243">
    <property type="entry name" value="GAS2"/>
    <property type="match status" value="1"/>
</dbReference>
<feature type="compositionally biased region" description="Basic and acidic residues" evidence="4">
    <location>
        <begin position="931"/>
        <end position="946"/>
    </location>
</feature>
<dbReference type="PROSITE" id="PS51460">
    <property type="entry name" value="GAR"/>
    <property type="match status" value="1"/>
</dbReference>
<dbReference type="Proteomes" id="UP001358614">
    <property type="component" value="Chromosome 1"/>
</dbReference>
<evidence type="ECO:0000256" key="1">
    <source>
        <dbReference type="ARBA" id="ARBA00004245"/>
    </source>
</evidence>
<sequence>MIERSQDADDELRDLLPEEAQELRDFLEKRRWFEAKLKSLEDVPPIYPFIHPILISNDRDSTRPQAFIREKESSSDYRLPTADQIKEWQKERDRIEAEVMVFDGGDLERMKEKTRAATLLPLTPPSTHLVSITLDLIVLIDRLLTLLRHRGSLLELTAIRLRWDQIRWQIYLETEKIRDEVAQTVRDKGRWQPVIEALGSRNHNSQRKQSIQNMDIDQISLPQTPSPCVTSLPERSSASGPSSPKVSSPRPESHKSPKLHTTPKRSLHIPLLHSQLINLNIRQQNLQANEVKRSGALLDRMIDIAGPLSNLGGIDGPVDSAEKVDNGAVPDELLDIQDEVEEKVRDMGDRIAWCKQLEDHWKRSEEHHAASADSLHHAEHLMTILNLHLQQPASSGRYREMCDLLEDAQKRLPVPINKSFPKPSHQAYPENDQHNEEVVAALTEAYNQAQSSLKTCQIGVERYGRLARSRDVILAQSSTATGIAATLENATHILSNGDGTAIPPDLDDPLSLSASFVEWAQEVPGWITKAQQQIEEGTTLSQKLSLAVVRYQHLLQQSCHGFDPISVVDDLIEHAGKQSEDLMKLCIAAAAGVTTAQERKEILSASHPFIVSVTAIQSSLAALQGKVSLSTQRSAWPTSEAVSADLLKGEVSAISQRSKTEVRVPSQSLFRRFPQAQETFPILWSYFREQLSDLDEKERHLHQSINLMERVIIQANAIRSAEEDETFLHKKVEAIQQVLAASDPTMDVELDNQSRQVDKLEQEFMKWESTLAGRIPFLANTTGTLDPGNGHFGADGITVVKPSHVKTEELHQPINKSAVDLAVRRHINMSSLRLASEINNCKALLRRHKNECWERRCHEAAAHIDTVVSQWQVLRKDAEKDIARLDQQMDAGCSSGSATCNAADLKARYSSIFFQHQTASRDALEELKSRIKDNPEPDRDTLDGKQWDSTVGPATSAVQTVLSEIDQMQALLKDKSKIRLSPKTQVPIEQIDDIFGPSSSSNLNISASPVDQTRQLQTDLDRLNLESIVNPSSEDLTKTPRLQRLPDTQTAESLDYSLKRISQKAQDVKMDQANPSSALHNTLAASIAERQLLIPRLYRLARLDTVIKKCDQAHSDLLQAIDAEDPDQLEKLLALATSAYKAVIQSSVEINDDRRVVREVKRVSQSWEELQMLMNRSDQSDKVSSRSPSVASYTTHRANSATSTASRLPRLVSSVPRATARSTSNPMTDTIPSPFTNPSTSLRIRAVSDTPSRYRLSSLKKSAGPPLSKRGSITTPTPSDTGKWLRQSSLPRPSRLSMHSGSVTAQVLKVPRDFTKKEYIPNAKSKLDVAIGKVVNKLDVHVPVRPVGLNSADEWKDQSGQYWIGAEGRAKLCFCRILRSRTVMVRVGGGWVELSKFLLDHFADAVNSWQTPFGEAQQNGVFRGHSCLSASSSNSSLFGSNLPIPITSASLSSQYMGRPVPTSYSHSSLASIASSSSEKTPSNKPIGLPNTEENYLSPEKFPRSTSNQSLSSQPHTPNSARKLDTTSPNGPGSPLTAFQFMRKASESPSIREKEKERFHGRRSILGKELPAD</sequence>
<feature type="region of interest" description="Disordered" evidence="4">
    <location>
        <begin position="219"/>
        <end position="266"/>
    </location>
</feature>
<feature type="compositionally biased region" description="Polar residues" evidence="4">
    <location>
        <begin position="1503"/>
        <end position="1530"/>
    </location>
</feature>
<dbReference type="KEGG" id="ker:91099994"/>
<evidence type="ECO:0000259" key="5">
    <source>
        <dbReference type="PROSITE" id="PS51460"/>
    </source>
</evidence>
<keyword evidence="3" id="KW-0206">Cytoskeleton</keyword>
<reference evidence="6 7" key="1">
    <citation type="submission" date="2024-01" db="EMBL/GenBank/DDBJ databases">
        <title>Comparative genomics of Cryptococcus and Kwoniella reveals pathogenesis evolution and contrasting modes of karyotype evolution via chromosome fusion or intercentromeric recombination.</title>
        <authorList>
            <person name="Coelho M.A."/>
            <person name="David-Palma M."/>
            <person name="Shea T."/>
            <person name="Bowers K."/>
            <person name="McGinley-Smith S."/>
            <person name="Mohammad A.W."/>
            <person name="Gnirke A."/>
            <person name="Yurkov A.M."/>
            <person name="Nowrousian M."/>
            <person name="Sun S."/>
            <person name="Cuomo C.A."/>
            <person name="Heitman J."/>
        </authorList>
    </citation>
    <scope>NUCLEOTIDE SEQUENCE [LARGE SCALE GENOMIC DNA]</scope>
    <source>
        <strain evidence="6 7">PYCC6329</strain>
    </source>
</reference>